<gene>
    <name evidence="2" type="ORF">WJX74_006548</name>
</gene>
<evidence type="ECO:0008006" key="4">
    <source>
        <dbReference type="Google" id="ProtNLM"/>
    </source>
</evidence>
<feature type="signal peptide" evidence="1">
    <location>
        <begin position="1"/>
        <end position="30"/>
    </location>
</feature>
<protein>
    <recommendedName>
        <fullName evidence="4">Secreted protein</fullName>
    </recommendedName>
</protein>
<keyword evidence="3" id="KW-1185">Reference proteome</keyword>
<dbReference type="PANTHER" id="PTHR36768">
    <property type="entry name" value="ATP-DEPENDENT HELICASE/DEOXYRIBONUCLEASE SUBUNIT B"/>
    <property type="match status" value="1"/>
</dbReference>
<evidence type="ECO:0000256" key="1">
    <source>
        <dbReference type="SAM" id="SignalP"/>
    </source>
</evidence>
<evidence type="ECO:0000313" key="2">
    <source>
        <dbReference type="EMBL" id="KAK9826297.1"/>
    </source>
</evidence>
<name>A0AAW1QY03_9CHLO</name>
<dbReference type="EMBL" id="JALJOS010000021">
    <property type="protein sequence ID" value="KAK9826297.1"/>
    <property type="molecule type" value="Genomic_DNA"/>
</dbReference>
<dbReference type="PANTHER" id="PTHR36768:SF1">
    <property type="entry name" value="ATP-DEPENDENT HELICASE_DEOXYRIBONUCLEASE SUBUNIT B"/>
    <property type="match status" value="1"/>
</dbReference>
<proteinExistence type="predicted"/>
<feature type="chain" id="PRO_5043934755" description="Secreted protein" evidence="1">
    <location>
        <begin position="31"/>
        <end position="98"/>
    </location>
</feature>
<evidence type="ECO:0000313" key="3">
    <source>
        <dbReference type="Proteomes" id="UP001438707"/>
    </source>
</evidence>
<keyword evidence="1" id="KW-0732">Signal</keyword>
<dbReference type="AlphaFoldDB" id="A0AAW1QY03"/>
<accession>A0AAW1QY03</accession>
<comment type="caution">
    <text evidence="2">The sequence shown here is derived from an EMBL/GenBank/DDBJ whole genome shotgun (WGS) entry which is preliminary data.</text>
</comment>
<organism evidence="2 3">
    <name type="scientific">Apatococcus lobatus</name>
    <dbReference type="NCBI Taxonomy" id="904363"/>
    <lineage>
        <taxon>Eukaryota</taxon>
        <taxon>Viridiplantae</taxon>
        <taxon>Chlorophyta</taxon>
        <taxon>core chlorophytes</taxon>
        <taxon>Trebouxiophyceae</taxon>
        <taxon>Chlorellales</taxon>
        <taxon>Chlorellaceae</taxon>
        <taxon>Apatococcus</taxon>
    </lineage>
</organism>
<sequence length="98" mass="11069">MIMPGFKSVFLKTVTFRSLVLCACICSAACRKYSEGDFVPAARRGQFHQTRTQWHDLLGRHCPRLGWDQLVAVPIPQPKAFLDTKDTYKISFAFDGCA</sequence>
<reference evidence="2 3" key="1">
    <citation type="journal article" date="2024" name="Nat. Commun.">
        <title>Phylogenomics reveals the evolutionary origins of lichenization in chlorophyte algae.</title>
        <authorList>
            <person name="Puginier C."/>
            <person name="Libourel C."/>
            <person name="Otte J."/>
            <person name="Skaloud P."/>
            <person name="Haon M."/>
            <person name="Grisel S."/>
            <person name="Petersen M."/>
            <person name="Berrin J.G."/>
            <person name="Delaux P.M."/>
            <person name="Dal Grande F."/>
            <person name="Keller J."/>
        </authorList>
    </citation>
    <scope>NUCLEOTIDE SEQUENCE [LARGE SCALE GENOMIC DNA]</scope>
    <source>
        <strain evidence="2 3">SAG 2145</strain>
    </source>
</reference>
<dbReference type="Proteomes" id="UP001438707">
    <property type="component" value="Unassembled WGS sequence"/>
</dbReference>